<dbReference type="InterPro" id="IPR052017">
    <property type="entry name" value="TSUP"/>
</dbReference>
<feature type="transmembrane region" description="Helical" evidence="8">
    <location>
        <begin position="145"/>
        <end position="165"/>
    </location>
</feature>
<dbReference type="AlphaFoldDB" id="A0A376AHU5"/>
<dbReference type="Pfam" id="PF01925">
    <property type="entry name" value="TauE"/>
    <property type="match status" value="1"/>
</dbReference>
<dbReference type="GO" id="GO:0005886">
    <property type="term" value="C:plasma membrane"/>
    <property type="evidence" value="ECO:0007669"/>
    <property type="project" value="UniProtKB-SubCell"/>
</dbReference>
<evidence type="ECO:0000256" key="7">
    <source>
        <dbReference type="ARBA" id="ARBA00023136"/>
    </source>
</evidence>
<keyword evidence="7 8" id="KW-0472">Membrane</keyword>
<evidence type="ECO:0000256" key="4">
    <source>
        <dbReference type="ARBA" id="ARBA00022475"/>
    </source>
</evidence>
<dbReference type="EMBL" id="UEYP01000004">
    <property type="protein sequence ID" value="SSC67411.1"/>
    <property type="molecule type" value="Genomic_DNA"/>
</dbReference>
<proteinExistence type="inferred from homology"/>
<comment type="similarity">
    <text evidence="2 8">Belongs to the 4-toluene sulfonate uptake permease (TSUP) (TC 2.A.102) family.</text>
</comment>
<keyword evidence="3" id="KW-0813">Transport</keyword>
<feature type="transmembrane region" description="Helical" evidence="8">
    <location>
        <begin position="91"/>
        <end position="109"/>
    </location>
</feature>
<evidence type="ECO:0000256" key="6">
    <source>
        <dbReference type="ARBA" id="ARBA00022989"/>
    </source>
</evidence>
<dbReference type="PANTHER" id="PTHR30269:SF0">
    <property type="entry name" value="MEMBRANE TRANSPORTER PROTEIN YFCA-RELATED"/>
    <property type="match status" value="1"/>
</dbReference>
<sequence>MIRLSFPSVRTFALPEILFSTLLLLFIAAFLAGFIDSIAGGGGLITIPAMLIAGIPPLQTLGTNKLQSMFGAASATIAYARKGHVDLRGQLPMAALAGLGGAIGAVLATEVPGDVLRALMPFLLVAIALYFALKPNLSDVDRHQRMTPFLFGLTFVPLIGFYDGVFGPGTGSFFMLAFVSLAGFGMLKATAHTKLLNLSSNLGAFLVFLASGVVLWKVGLLMGLGQFLGAQAGSKLAMKNGAKLIKPLLIVTCVALATKLLMDPTNPVRVWVGF</sequence>
<gene>
    <name evidence="9" type="ORF">RHIZ70_3119</name>
</gene>
<feature type="transmembrane region" description="Helical" evidence="8">
    <location>
        <begin position="38"/>
        <end position="58"/>
    </location>
</feature>
<reference evidence="10" key="1">
    <citation type="submission" date="2018-07" db="EMBL/GenBank/DDBJ databases">
        <authorList>
            <person name="Peiro R."/>
            <person name="Begona"/>
            <person name="Cbmso G."/>
            <person name="Lopez M."/>
            <person name="Gonzalez S."/>
        </authorList>
    </citation>
    <scope>NUCLEOTIDE SEQUENCE [LARGE SCALE GENOMIC DNA]</scope>
</reference>
<feature type="transmembrane region" description="Helical" evidence="8">
    <location>
        <begin position="115"/>
        <end position="133"/>
    </location>
</feature>
<evidence type="ECO:0000256" key="5">
    <source>
        <dbReference type="ARBA" id="ARBA00022692"/>
    </source>
</evidence>
<keyword evidence="4 8" id="KW-1003">Cell membrane</keyword>
<organism evidence="9 10">
    <name type="scientific">Ciceribacter selenitireducens ATCC BAA-1503</name>
    <dbReference type="NCBI Taxonomy" id="1336235"/>
    <lineage>
        <taxon>Bacteria</taxon>
        <taxon>Pseudomonadati</taxon>
        <taxon>Pseudomonadota</taxon>
        <taxon>Alphaproteobacteria</taxon>
        <taxon>Hyphomicrobiales</taxon>
        <taxon>Rhizobiaceae</taxon>
        <taxon>Ciceribacter</taxon>
    </lineage>
</organism>
<dbReference type="Proteomes" id="UP000254764">
    <property type="component" value="Unassembled WGS sequence"/>
</dbReference>
<dbReference type="InterPro" id="IPR002781">
    <property type="entry name" value="TM_pro_TauE-like"/>
</dbReference>
<keyword evidence="10" id="KW-1185">Reference proteome</keyword>
<protein>
    <recommendedName>
        <fullName evidence="8">Probable membrane transporter protein</fullName>
    </recommendedName>
</protein>
<dbReference type="STRING" id="1336235.GCA_000518785_00127"/>
<feature type="transmembrane region" description="Helical" evidence="8">
    <location>
        <begin position="202"/>
        <end position="224"/>
    </location>
</feature>
<feature type="transmembrane region" description="Helical" evidence="8">
    <location>
        <begin position="171"/>
        <end position="190"/>
    </location>
</feature>
<keyword evidence="6 8" id="KW-1133">Transmembrane helix</keyword>
<dbReference type="PANTHER" id="PTHR30269">
    <property type="entry name" value="TRANSMEMBRANE PROTEIN YFCA"/>
    <property type="match status" value="1"/>
</dbReference>
<evidence type="ECO:0000256" key="1">
    <source>
        <dbReference type="ARBA" id="ARBA00004651"/>
    </source>
</evidence>
<evidence type="ECO:0000313" key="10">
    <source>
        <dbReference type="Proteomes" id="UP000254764"/>
    </source>
</evidence>
<evidence type="ECO:0000256" key="8">
    <source>
        <dbReference type="RuleBase" id="RU363041"/>
    </source>
</evidence>
<feature type="transmembrane region" description="Helical" evidence="8">
    <location>
        <begin position="12"/>
        <end position="32"/>
    </location>
</feature>
<comment type="subcellular location">
    <subcellularLocation>
        <location evidence="1 8">Cell membrane</location>
        <topology evidence="1 8">Multi-pass membrane protein</topology>
    </subcellularLocation>
</comment>
<keyword evidence="5 8" id="KW-0812">Transmembrane</keyword>
<evidence type="ECO:0000313" key="9">
    <source>
        <dbReference type="EMBL" id="SSC67411.1"/>
    </source>
</evidence>
<evidence type="ECO:0000256" key="3">
    <source>
        <dbReference type="ARBA" id="ARBA00022448"/>
    </source>
</evidence>
<accession>A0A376AHU5</accession>
<name>A0A376AHU5_9HYPH</name>
<evidence type="ECO:0000256" key="2">
    <source>
        <dbReference type="ARBA" id="ARBA00009142"/>
    </source>
</evidence>